<dbReference type="Gene3D" id="3.30.160.60">
    <property type="entry name" value="Classic Zinc Finger"/>
    <property type="match status" value="2"/>
</dbReference>
<evidence type="ECO:0000256" key="1">
    <source>
        <dbReference type="SAM" id="MobiDB-lite"/>
    </source>
</evidence>
<evidence type="ECO:0000313" key="4">
    <source>
        <dbReference type="Proteomes" id="UP000655225"/>
    </source>
</evidence>
<keyword evidence="4" id="KW-1185">Reference proteome</keyword>
<dbReference type="GO" id="GO:0003676">
    <property type="term" value="F:nucleic acid binding"/>
    <property type="evidence" value="ECO:0007669"/>
    <property type="project" value="InterPro"/>
</dbReference>
<dbReference type="OMA" id="CPNEIVM"/>
<dbReference type="SUPFAM" id="SSF57667">
    <property type="entry name" value="beta-beta-alpha zinc fingers"/>
    <property type="match status" value="2"/>
</dbReference>
<dbReference type="PANTHER" id="PTHR47487">
    <property type="entry name" value="OS06G0651300 PROTEIN-RELATED"/>
    <property type="match status" value="1"/>
</dbReference>
<dbReference type="SMART" id="SM00451">
    <property type="entry name" value="ZnF_U1"/>
    <property type="match status" value="2"/>
</dbReference>
<dbReference type="Pfam" id="PF12874">
    <property type="entry name" value="zf-met"/>
    <property type="match status" value="2"/>
</dbReference>
<feature type="domain" description="U1-type" evidence="2">
    <location>
        <begin position="274"/>
        <end position="308"/>
    </location>
</feature>
<evidence type="ECO:0000259" key="2">
    <source>
        <dbReference type="SMART" id="SM00451"/>
    </source>
</evidence>
<reference evidence="3 4" key="1">
    <citation type="submission" date="2020-04" db="EMBL/GenBank/DDBJ databases">
        <title>Plant Genome Project.</title>
        <authorList>
            <person name="Zhang R.-G."/>
        </authorList>
    </citation>
    <scope>NUCLEOTIDE SEQUENCE [LARGE SCALE GENOMIC DNA]</scope>
    <source>
        <strain evidence="3">YNK0</strain>
        <tissue evidence="3">Leaf</tissue>
    </source>
</reference>
<feature type="compositionally biased region" description="Low complexity" evidence="1">
    <location>
        <begin position="232"/>
        <end position="242"/>
    </location>
</feature>
<dbReference type="InterPro" id="IPR036236">
    <property type="entry name" value="Znf_C2H2_sf"/>
</dbReference>
<organism evidence="3 4">
    <name type="scientific">Tetracentron sinense</name>
    <name type="common">Spur-leaf</name>
    <dbReference type="NCBI Taxonomy" id="13715"/>
    <lineage>
        <taxon>Eukaryota</taxon>
        <taxon>Viridiplantae</taxon>
        <taxon>Streptophyta</taxon>
        <taxon>Embryophyta</taxon>
        <taxon>Tracheophyta</taxon>
        <taxon>Spermatophyta</taxon>
        <taxon>Magnoliopsida</taxon>
        <taxon>Trochodendrales</taxon>
        <taxon>Trochodendraceae</taxon>
        <taxon>Tetracentron</taxon>
    </lineage>
</organism>
<dbReference type="Pfam" id="PF03134">
    <property type="entry name" value="TB2_DP1_HVA22"/>
    <property type="match status" value="1"/>
</dbReference>
<dbReference type="AlphaFoldDB" id="A0A835DP04"/>
<sequence length="309" mass="34468">MGFVVLLKLVAKIFDVLAWPLITVVYPLLPFWPYVKPIAACCMVLPHVDGATYVYNHFVRPCFPMILQTRNSWFILRKEDILHSRPEDFLIAVERYIKENGHETLEELINNKSKGTKPNPPQKIIKTMATTENNEVVAAAEWAKLGEPNITWTEKNIFPATENKEVAAVATATARGSELPDLPAPKEVQKEWTCSLCQVSISSKENLRHHFRGQVQQAKQQELKASKMVAQSEGSSTSSSVKKAAKKAKKPKVEPKNGASATGPNLKPARKRKAESTHCDKCNVWCGGKAVWLSHLNGKKHLAQLNKLA</sequence>
<dbReference type="InterPro" id="IPR013087">
    <property type="entry name" value="Znf_C2H2_type"/>
</dbReference>
<dbReference type="PANTHER" id="PTHR47487:SF8">
    <property type="entry name" value="OS08G0270900 PROTEIN"/>
    <property type="match status" value="1"/>
</dbReference>
<dbReference type="InterPro" id="IPR004345">
    <property type="entry name" value="TB2_DP1_HVA22"/>
</dbReference>
<comment type="caution">
    <text evidence="3">The sequence shown here is derived from an EMBL/GenBank/DDBJ whole genome shotgun (WGS) entry which is preliminary data.</text>
</comment>
<dbReference type="Proteomes" id="UP000655225">
    <property type="component" value="Unassembled WGS sequence"/>
</dbReference>
<proteinExistence type="predicted"/>
<name>A0A835DP04_TETSI</name>
<feature type="region of interest" description="Disordered" evidence="1">
    <location>
        <begin position="213"/>
        <end position="273"/>
    </location>
</feature>
<gene>
    <name evidence="3" type="ORF">HHK36_003890</name>
</gene>
<dbReference type="OrthoDB" id="434647at2759"/>
<evidence type="ECO:0000313" key="3">
    <source>
        <dbReference type="EMBL" id="KAF8411343.1"/>
    </source>
</evidence>
<accession>A0A835DP04</accession>
<feature type="domain" description="U1-type" evidence="2">
    <location>
        <begin position="189"/>
        <end position="223"/>
    </location>
</feature>
<dbReference type="GO" id="GO:0008270">
    <property type="term" value="F:zinc ion binding"/>
    <property type="evidence" value="ECO:0007669"/>
    <property type="project" value="InterPro"/>
</dbReference>
<dbReference type="InterPro" id="IPR003604">
    <property type="entry name" value="Matrin/U1-like-C_Znf_C2H2"/>
</dbReference>
<protein>
    <recommendedName>
        <fullName evidence="2">U1-type domain-containing protein</fullName>
    </recommendedName>
</protein>
<dbReference type="EMBL" id="JABCRI010000002">
    <property type="protein sequence ID" value="KAF8411343.1"/>
    <property type="molecule type" value="Genomic_DNA"/>
</dbReference>